<proteinExistence type="predicted"/>
<evidence type="ECO:0000313" key="2">
    <source>
        <dbReference type="Proteomes" id="UP000268093"/>
    </source>
</evidence>
<comment type="caution">
    <text evidence="1">The sequence shown here is derived from an EMBL/GenBank/DDBJ whole genome shotgun (WGS) entry which is preliminary data.</text>
</comment>
<dbReference type="SUPFAM" id="SSF117281">
    <property type="entry name" value="Kelch motif"/>
    <property type="match status" value="1"/>
</dbReference>
<reference evidence="1 2" key="1">
    <citation type="journal article" date="2018" name="New Phytol.">
        <title>Phylogenomics of Endogonaceae and evolution of mycorrhizas within Mucoromycota.</title>
        <authorList>
            <person name="Chang Y."/>
            <person name="Desiro A."/>
            <person name="Na H."/>
            <person name="Sandor L."/>
            <person name="Lipzen A."/>
            <person name="Clum A."/>
            <person name="Barry K."/>
            <person name="Grigoriev I.V."/>
            <person name="Martin F.M."/>
            <person name="Stajich J.E."/>
            <person name="Smith M.E."/>
            <person name="Bonito G."/>
            <person name="Spatafora J.W."/>
        </authorList>
    </citation>
    <scope>NUCLEOTIDE SEQUENCE [LARGE SCALE GENOMIC DNA]</scope>
    <source>
        <strain evidence="1 2">GMNB39</strain>
    </source>
</reference>
<organism evidence="1 2">
    <name type="scientific">Jimgerdemannia flammicorona</name>
    <dbReference type="NCBI Taxonomy" id="994334"/>
    <lineage>
        <taxon>Eukaryota</taxon>
        <taxon>Fungi</taxon>
        <taxon>Fungi incertae sedis</taxon>
        <taxon>Mucoromycota</taxon>
        <taxon>Mucoromycotina</taxon>
        <taxon>Endogonomycetes</taxon>
        <taxon>Endogonales</taxon>
        <taxon>Endogonaceae</taxon>
        <taxon>Jimgerdemannia</taxon>
    </lineage>
</organism>
<dbReference type="EMBL" id="RBNI01010587">
    <property type="protein sequence ID" value="RUP43624.1"/>
    <property type="molecule type" value="Genomic_DNA"/>
</dbReference>
<dbReference type="OrthoDB" id="2378016at2759"/>
<dbReference type="AlphaFoldDB" id="A0A433CYG2"/>
<sequence length="137" mass="15026">MSWNTRHSRHPLPGHTLTNIFPCSTMGQDAILLDKTVWVYGGQTLSAFGTRQLYSLDLFAPFDTNSPPWTDHTPDGAEVAPMAAFLNLFPSADRKGFFAYQGGANPYNGTIPFALYNASTRSWTKPTSSGTAPLPRE</sequence>
<protein>
    <recommendedName>
        <fullName evidence="3">Galactose oxidase</fullName>
    </recommendedName>
</protein>
<accession>A0A433CYG2</accession>
<gene>
    <name evidence="1" type="ORF">BC936DRAFT_136929</name>
</gene>
<evidence type="ECO:0000313" key="1">
    <source>
        <dbReference type="EMBL" id="RUP43624.1"/>
    </source>
</evidence>
<dbReference type="InterPro" id="IPR015915">
    <property type="entry name" value="Kelch-typ_b-propeller"/>
</dbReference>
<dbReference type="Proteomes" id="UP000268093">
    <property type="component" value="Unassembled WGS sequence"/>
</dbReference>
<keyword evidence="2" id="KW-1185">Reference proteome</keyword>
<evidence type="ECO:0008006" key="3">
    <source>
        <dbReference type="Google" id="ProtNLM"/>
    </source>
</evidence>
<name>A0A433CYG2_9FUNG</name>